<dbReference type="SUPFAM" id="SSF56801">
    <property type="entry name" value="Acetyl-CoA synthetase-like"/>
    <property type="match status" value="1"/>
</dbReference>
<evidence type="ECO:0000259" key="1">
    <source>
        <dbReference type="Pfam" id="PF00501"/>
    </source>
</evidence>
<dbReference type="PANTHER" id="PTHR43767">
    <property type="entry name" value="LONG-CHAIN-FATTY-ACID--COA LIGASE"/>
    <property type="match status" value="1"/>
</dbReference>
<dbReference type="Pfam" id="PF13193">
    <property type="entry name" value="AMP-binding_C"/>
    <property type="match status" value="1"/>
</dbReference>
<accession>A0A0F0GTX2</accession>
<dbReference type="Pfam" id="PF00501">
    <property type="entry name" value="AMP-binding"/>
    <property type="match status" value="1"/>
</dbReference>
<dbReference type="Gene3D" id="3.30.300.30">
    <property type="match status" value="1"/>
</dbReference>
<gene>
    <name evidence="3" type="ORF">UK23_21990</name>
</gene>
<evidence type="ECO:0000313" key="4">
    <source>
        <dbReference type="Proteomes" id="UP000033393"/>
    </source>
</evidence>
<comment type="caution">
    <text evidence="3">The sequence shown here is derived from an EMBL/GenBank/DDBJ whole genome shotgun (WGS) entry which is preliminary data.</text>
</comment>
<dbReference type="PANTHER" id="PTHR43767:SF10">
    <property type="entry name" value="SURFACTIN SYNTHASE SUBUNIT 1"/>
    <property type="match status" value="1"/>
</dbReference>
<dbReference type="InterPro" id="IPR025110">
    <property type="entry name" value="AMP-bd_C"/>
</dbReference>
<dbReference type="InterPro" id="IPR045851">
    <property type="entry name" value="AMP-bd_C_sf"/>
</dbReference>
<dbReference type="PATRIC" id="fig|68170.10.peg.5473"/>
<dbReference type="InterPro" id="IPR020845">
    <property type="entry name" value="AMP-binding_CS"/>
</dbReference>
<sequence length="484" mass="53125">MMLHELLDRAAAERPDAPAITSGGRRVTYRELAELSLRMADALSGRGVRRGERVLLRSADGLAVAAACYAVSRTGAAFSVLHEEVRGEPLRHVVGDCEPVLLVGDDDSDPEAVRFEHIAALSESSHAAPTDPCPALEVDPACLIYTSGTTSLPKAVVSTHQQMLWAIGAIQQCLNYQPDDVIYCPLPLSFDYGLYQVFLATNARAHLWLGTPAESGPPLLKNLAEAKATVLPGVPPVSDRLAWLLQRGGDLPHLRLLTNTGAALSEKTTEKLRRHLPNLRIALMYGLTECKRTAIMPPDGDLDKPGACGLPLPGTEVFVIDDEGNRVPPGEIGQFVVRGPHVMAGYWRRPELTAERFYRKDGLFPELRTGDYGRMDEDGYLYFSGRRDDIYKERGFRVSATEVEAAANRVQEVEKAAVLPPTEDRKAVLAAVTGISAEEVLEKMREHIEPFKIPRRCVRLESLPTNNNGKIDRRELATIIEGSE</sequence>
<dbReference type="InterPro" id="IPR000873">
    <property type="entry name" value="AMP-dep_synth/lig_dom"/>
</dbReference>
<dbReference type="InterPro" id="IPR042099">
    <property type="entry name" value="ANL_N_sf"/>
</dbReference>
<dbReference type="AlphaFoldDB" id="A0A0F0GTX2"/>
<dbReference type="EMBL" id="JYJG01000151">
    <property type="protein sequence ID" value="KJK46909.1"/>
    <property type="molecule type" value="Genomic_DNA"/>
</dbReference>
<keyword evidence="4" id="KW-1185">Reference proteome</keyword>
<evidence type="ECO:0000259" key="2">
    <source>
        <dbReference type="Pfam" id="PF13193"/>
    </source>
</evidence>
<dbReference type="GO" id="GO:0016877">
    <property type="term" value="F:ligase activity, forming carbon-sulfur bonds"/>
    <property type="evidence" value="ECO:0007669"/>
    <property type="project" value="UniProtKB-ARBA"/>
</dbReference>
<dbReference type="Gene3D" id="3.40.50.12780">
    <property type="entry name" value="N-terminal domain of ligase-like"/>
    <property type="match status" value="1"/>
</dbReference>
<feature type="domain" description="AMP-dependent synthetase/ligase" evidence="1">
    <location>
        <begin position="7"/>
        <end position="347"/>
    </location>
</feature>
<reference evidence="3 4" key="1">
    <citation type="submission" date="2015-02" db="EMBL/GenBank/DDBJ databases">
        <authorList>
            <person name="Ju K.-S."/>
            <person name="Doroghazi J.R."/>
            <person name="Metcalf W."/>
        </authorList>
    </citation>
    <scope>NUCLEOTIDE SEQUENCE [LARGE SCALE GENOMIC DNA]</scope>
    <source>
        <strain evidence="3 4">NRRL B-16140</strain>
    </source>
</reference>
<evidence type="ECO:0000313" key="3">
    <source>
        <dbReference type="EMBL" id="KJK46909.1"/>
    </source>
</evidence>
<organism evidence="3 4">
    <name type="scientific">Lentzea aerocolonigenes</name>
    <name type="common">Lechevalieria aerocolonigenes</name>
    <name type="synonym">Saccharothrix aerocolonigenes</name>
    <dbReference type="NCBI Taxonomy" id="68170"/>
    <lineage>
        <taxon>Bacteria</taxon>
        <taxon>Bacillati</taxon>
        <taxon>Actinomycetota</taxon>
        <taxon>Actinomycetes</taxon>
        <taxon>Pseudonocardiales</taxon>
        <taxon>Pseudonocardiaceae</taxon>
        <taxon>Lentzea</taxon>
    </lineage>
</organism>
<protein>
    <submittedName>
        <fullName evidence="3">AMP-dependent synthetase</fullName>
    </submittedName>
</protein>
<feature type="domain" description="AMP-binding enzyme C-terminal" evidence="2">
    <location>
        <begin position="402"/>
        <end position="470"/>
    </location>
</feature>
<dbReference type="Proteomes" id="UP000033393">
    <property type="component" value="Unassembled WGS sequence"/>
</dbReference>
<dbReference type="PROSITE" id="PS00455">
    <property type="entry name" value="AMP_BINDING"/>
    <property type="match status" value="1"/>
</dbReference>
<name>A0A0F0GTX2_LENAE</name>
<dbReference type="InterPro" id="IPR050237">
    <property type="entry name" value="ATP-dep_AMP-bd_enzyme"/>
</dbReference>
<proteinExistence type="predicted"/>